<protein>
    <recommendedName>
        <fullName evidence="4">Zinc ribbon domain-containing protein</fullName>
    </recommendedName>
</protein>
<evidence type="ECO:0000256" key="1">
    <source>
        <dbReference type="SAM" id="Phobius"/>
    </source>
</evidence>
<keyword evidence="1" id="KW-0472">Membrane</keyword>
<reference evidence="2 3" key="1">
    <citation type="submission" date="2015-12" db="EMBL/GenBank/DDBJ databases">
        <title>Genome sequence of Thalassospira xiamenensis MCCC 1A03005.</title>
        <authorList>
            <person name="Lu L."/>
            <person name="Lai Q."/>
            <person name="Shao Z."/>
            <person name="Qian P."/>
        </authorList>
    </citation>
    <scope>NUCLEOTIDE SEQUENCE [LARGE SCALE GENOMIC DNA]</scope>
    <source>
        <strain evidence="2 3">MCCC 1A03005</strain>
    </source>
</reference>
<name>A0ABR5XZ18_9PROT</name>
<keyword evidence="1" id="KW-0812">Transmembrane</keyword>
<evidence type="ECO:0000313" key="2">
    <source>
        <dbReference type="EMBL" id="KZD01530.1"/>
    </source>
</evidence>
<dbReference type="EMBL" id="LPXL01000035">
    <property type="protein sequence ID" value="KZD01530.1"/>
    <property type="molecule type" value="Genomic_DNA"/>
</dbReference>
<evidence type="ECO:0008006" key="4">
    <source>
        <dbReference type="Google" id="ProtNLM"/>
    </source>
</evidence>
<accession>A0ABR5XZ18</accession>
<organism evidence="2 3">
    <name type="scientific">Thalassospira xiamenensis</name>
    <dbReference type="NCBI Taxonomy" id="220697"/>
    <lineage>
        <taxon>Bacteria</taxon>
        <taxon>Pseudomonadati</taxon>
        <taxon>Pseudomonadota</taxon>
        <taxon>Alphaproteobacteria</taxon>
        <taxon>Rhodospirillales</taxon>
        <taxon>Thalassospiraceae</taxon>
        <taxon>Thalassospira</taxon>
    </lineage>
</organism>
<proteinExistence type="predicted"/>
<keyword evidence="3" id="KW-1185">Reference proteome</keyword>
<dbReference type="Proteomes" id="UP000076167">
    <property type="component" value="Unassembled WGS sequence"/>
</dbReference>
<keyword evidence="1" id="KW-1133">Transmembrane helix</keyword>
<sequence length="184" mass="20402">MSRCTLDSGKYEVAIGWDNPLQTFFLQVFERGAATPLIEEGTTHNACIDPAELVALAEQYGCSFDKDRLINELKLDQLHNRARGYSMAGSEVKPIIGREELCPHCKSELNPGATTCHMCGAYKVYLKGSVLAPMIFLGIFVVTIAILFDSPAMLLLLLLIFAVYAGIKKRHTEYQGWAPRSSEQ</sequence>
<feature type="transmembrane region" description="Helical" evidence="1">
    <location>
        <begin position="124"/>
        <end position="146"/>
    </location>
</feature>
<comment type="caution">
    <text evidence="2">The sequence shown here is derived from an EMBL/GenBank/DDBJ whole genome shotgun (WGS) entry which is preliminary data.</text>
</comment>
<feature type="transmembrane region" description="Helical" evidence="1">
    <location>
        <begin position="152"/>
        <end position="167"/>
    </location>
</feature>
<dbReference type="RefSeq" id="WP_063093958.1">
    <property type="nucleotide sequence ID" value="NZ_JAINWB010000011.1"/>
</dbReference>
<evidence type="ECO:0000313" key="3">
    <source>
        <dbReference type="Proteomes" id="UP000076167"/>
    </source>
</evidence>
<gene>
    <name evidence="2" type="ORF">AUP40_20300</name>
</gene>